<accession>A0A1F7GCG6</accession>
<gene>
    <name evidence="1" type="ORF">A2774_03185</name>
</gene>
<name>A0A1F7GCG6_9BACT</name>
<dbReference type="AlphaFoldDB" id="A0A1F7GCG6"/>
<evidence type="ECO:0000313" key="2">
    <source>
        <dbReference type="Proteomes" id="UP000177208"/>
    </source>
</evidence>
<reference evidence="1 2" key="1">
    <citation type="journal article" date="2016" name="Nat. Commun.">
        <title>Thousands of microbial genomes shed light on interconnected biogeochemical processes in an aquifer system.</title>
        <authorList>
            <person name="Anantharaman K."/>
            <person name="Brown C.T."/>
            <person name="Hug L.A."/>
            <person name="Sharon I."/>
            <person name="Castelle C.J."/>
            <person name="Probst A.J."/>
            <person name="Thomas B.C."/>
            <person name="Singh A."/>
            <person name="Wilkins M.J."/>
            <person name="Karaoz U."/>
            <person name="Brodie E.L."/>
            <person name="Williams K.H."/>
            <person name="Hubbard S.S."/>
            <person name="Banfield J.F."/>
        </authorList>
    </citation>
    <scope>NUCLEOTIDE SEQUENCE [LARGE SCALE GENOMIC DNA]</scope>
</reference>
<comment type="caution">
    <text evidence="1">The sequence shown here is derived from an EMBL/GenBank/DDBJ whole genome shotgun (WGS) entry which is preliminary data.</text>
</comment>
<proteinExistence type="predicted"/>
<protein>
    <submittedName>
        <fullName evidence="1">Uncharacterized protein</fullName>
    </submittedName>
</protein>
<evidence type="ECO:0000313" key="1">
    <source>
        <dbReference type="EMBL" id="OGK16588.1"/>
    </source>
</evidence>
<dbReference type="EMBL" id="MFZG01000021">
    <property type="protein sequence ID" value="OGK16588.1"/>
    <property type="molecule type" value="Genomic_DNA"/>
</dbReference>
<dbReference type="Proteomes" id="UP000177208">
    <property type="component" value="Unassembled WGS sequence"/>
</dbReference>
<organism evidence="1 2">
    <name type="scientific">Candidatus Roizmanbacteria bacterium RIFCSPHIGHO2_01_FULL_39_12c</name>
    <dbReference type="NCBI Taxonomy" id="1802031"/>
    <lineage>
        <taxon>Bacteria</taxon>
        <taxon>Candidatus Roizmaniibacteriota</taxon>
    </lineage>
</organism>
<sequence length="68" mass="7155">MAREKSSAADFVNCFYLNPTTKANGDRSLMCIAPQNNCGIAISCSPGSLGETCFQGIAKVAAKEKPRA</sequence>